<dbReference type="InterPro" id="IPR050821">
    <property type="entry name" value="Cytosolic_carboxypeptidase"/>
</dbReference>
<reference evidence="3" key="1">
    <citation type="journal article" date="2016" name="Mol. Ecol. Resour.">
        <title>Evaluation of the impact of RNA preservation methods of spiders for de novo transcriptome assembly.</title>
        <authorList>
            <person name="Kono N."/>
            <person name="Nakamura H."/>
            <person name="Ito Y."/>
            <person name="Tomita M."/>
            <person name="Arakawa K."/>
        </authorList>
    </citation>
    <scope>NUCLEOTIDE SEQUENCE</scope>
    <source>
        <tissue evidence="3">Whole body</tissue>
    </source>
</reference>
<evidence type="ECO:0000256" key="1">
    <source>
        <dbReference type="ARBA" id="ARBA00001947"/>
    </source>
</evidence>
<dbReference type="GO" id="GO:0004180">
    <property type="term" value="F:carboxypeptidase activity"/>
    <property type="evidence" value="ECO:0007669"/>
    <property type="project" value="UniProtKB-KW"/>
</dbReference>
<name>A0A2L2YQF4_PARTP</name>
<keyword evidence="3" id="KW-0645">Protease</keyword>
<organism evidence="3">
    <name type="scientific">Parasteatoda tepidariorum</name>
    <name type="common">Common house spider</name>
    <name type="synonym">Achaearanea tepidariorum</name>
    <dbReference type="NCBI Taxonomy" id="114398"/>
    <lineage>
        <taxon>Eukaryota</taxon>
        <taxon>Metazoa</taxon>
        <taxon>Ecdysozoa</taxon>
        <taxon>Arthropoda</taxon>
        <taxon>Chelicerata</taxon>
        <taxon>Arachnida</taxon>
        <taxon>Araneae</taxon>
        <taxon>Araneomorphae</taxon>
        <taxon>Entelegynae</taxon>
        <taxon>Araneoidea</taxon>
        <taxon>Theridiidae</taxon>
        <taxon>Parasteatoda</taxon>
    </lineage>
</organism>
<dbReference type="Gene3D" id="3.40.630.10">
    <property type="entry name" value="Zn peptidases"/>
    <property type="match status" value="1"/>
</dbReference>
<dbReference type="OrthoDB" id="10253041at2759"/>
<dbReference type="AlphaFoldDB" id="A0A2L2YQF4"/>
<sequence>MFLPKLMSVNCPYFDFSACNFSAENMYSGSNSNIQSKEGSGRVSLYVLTGIIHSYTLECNYNTCRFSANQKRLKGSTSDVPSQVFFTPEVYQQIGESLLVSILDAVGHNPKSQISSSQFLSIQGVKEWLRQHALSLRGRCGPSHTRKSPSVSGIRSQEKISPKSISIKKSSFFSIIK</sequence>
<dbReference type="PANTHER" id="PTHR12756">
    <property type="entry name" value="CYTOSOLIC CARBOXYPEPTIDASE"/>
    <property type="match status" value="1"/>
</dbReference>
<comment type="cofactor">
    <cofactor evidence="1">
        <name>Zn(2+)</name>
        <dbReference type="ChEBI" id="CHEBI:29105"/>
    </cofactor>
</comment>
<proteinExistence type="evidence at transcript level"/>
<protein>
    <submittedName>
        <fullName evidence="3">Cytosolic carboxypeptidase-like protein 5</fullName>
    </submittedName>
</protein>
<dbReference type="EMBL" id="IAAA01049144">
    <property type="protein sequence ID" value="LAA10314.1"/>
    <property type="molecule type" value="mRNA"/>
</dbReference>
<accession>A0A2L2YQF4</accession>
<keyword evidence="3" id="KW-0121">Carboxypeptidase</keyword>
<keyword evidence="3" id="KW-0378">Hydrolase</keyword>
<evidence type="ECO:0000256" key="2">
    <source>
        <dbReference type="SAM" id="MobiDB-lite"/>
    </source>
</evidence>
<evidence type="ECO:0000313" key="3">
    <source>
        <dbReference type="EMBL" id="LAA10314.1"/>
    </source>
</evidence>
<dbReference type="PANTHER" id="PTHR12756:SF12">
    <property type="entry name" value="CYTOSOLIC CARBOXYPEPTIDASE-LIKE PROTEIN 5"/>
    <property type="match status" value="1"/>
</dbReference>
<feature type="region of interest" description="Disordered" evidence="2">
    <location>
        <begin position="139"/>
        <end position="159"/>
    </location>
</feature>